<dbReference type="InterPro" id="IPR051241">
    <property type="entry name" value="DZIP_RILPL"/>
</dbReference>
<proteinExistence type="predicted"/>
<dbReference type="PROSITE" id="PS51776">
    <property type="entry name" value="RH1"/>
    <property type="match status" value="1"/>
</dbReference>
<feature type="domain" description="RH1" evidence="6">
    <location>
        <begin position="5"/>
        <end position="103"/>
    </location>
</feature>
<evidence type="ECO:0000256" key="1">
    <source>
        <dbReference type="ARBA" id="ARBA00022448"/>
    </source>
</evidence>
<dbReference type="Proteomes" id="UP000095280">
    <property type="component" value="Unplaced"/>
</dbReference>
<protein>
    <submittedName>
        <fullName evidence="9">RH1 domain-containing protein</fullName>
    </submittedName>
</protein>
<dbReference type="PANTHER" id="PTHR21502:SF4">
    <property type="entry name" value="RILP-LIKE PROTEIN HOMOLOG"/>
    <property type="match status" value="1"/>
</dbReference>
<dbReference type="GO" id="GO:0036064">
    <property type="term" value="C:ciliary basal body"/>
    <property type="evidence" value="ECO:0007669"/>
    <property type="project" value="TreeGrafter"/>
</dbReference>
<dbReference type="GO" id="GO:0060271">
    <property type="term" value="P:cilium assembly"/>
    <property type="evidence" value="ECO:0007669"/>
    <property type="project" value="TreeGrafter"/>
</dbReference>
<dbReference type="InterPro" id="IPR021563">
    <property type="entry name" value="RILP_dimer"/>
</dbReference>
<accession>A0A1I8G1R5</accession>
<reference evidence="9" key="1">
    <citation type="submission" date="2016-11" db="UniProtKB">
        <authorList>
            <consortium name="WormBaseParasite"/>
        </authorList>
    </citation>
    <scope>IDENTIFICATION</scope>
</reference>
<evidence type="ECO:0000259" key="7">
    <source>
        <dbReference type="PROSITE" id="PS51777"/>
    </source>
</evidence>
<evidence type="ECO:0000259" key="6">
    <source>
        <dbReference type="PROSITE" id="PS51776"/>
    </source>
</evidence>
<sequence>CCQFQQSSGQLTMAVVSTVADVYDAASAIGKDFELLIDRYGPDCVSGLMPKVIGVLEELESVTSQREDDARRLAELERCQERLDQERRARQSDRARHERELEQSEDLWRGEAKDLSDALARCQEENKRLLAAAASSASQKAELNDGTIAADRDGAARLQQMPDLQGMAKLKATIEAQRDEIRRLQRDLAQCQTDSEALQSQSDRLARANAEYRRRHSVSSRQAQRLLESQADLEARLAASDQALRLAAEAGTTAEGCADASPEPALMTQEQLMERLRQDGKLVIDKSDPNRPRFTLCELRDVLTERNELKVRLIEVEEELVAYKQASEKAAAAAAAASAATVAPEDAPVQGPINREPDEKLFPQDVGSRIGIKHFFQGLLDRVQN</sequence>
<feature type="region of interest" description="Disordered" evidence="5">
    <location>
        <begin position="84"/>
        <end position="105"/>
    </location>
</feature>
<keyword evidence="2" id="KW-0653">Protein transport</keyword>
<evidence type="ECO:0000256" key="4">
    <source>
        <dbReference type="SAM" id="Coils"/>
    </source>
</evidence>
<dbReference type="InterPro" id="IPR034744">
    <property type="entry name" value="RH2"/>
</dbReference>
<dbReference type="PROSITE" id="PS51777">
    <property type="entry name" value="RH2"/>
    <property type="match status" value="1"/>
</dbReference>
<evidence type="ECO:0000256" key="2">
    <source>
        <dbReference type="ARBA" id="ARBA00022927"/>
    </source>
</evidence>
<keyword evidence="1" id="KW-0813">Transport</keyword>
<evidence type="ECO:0000313" key="9">
    <source>
        <dbReference type="WBParaSite" id="maker-uti_cns_0000524-snap-gene-0.2-mRNA-1"/>
    </source>
</evidence>
<dbReference type="SUPFAM" id="SSF161256">
    <property type="entry name" value="RILP dimerisation region"/>
    <property type="match status" value="1"/>
</dbReference>
<feature type="coiled-coil region" evidence="4">
    <location>
        <begin position="299"/>
        <end position="326"/>
    </location>
</feature>
<feature type="coiled-coil region" evidence="4">
    <location>
        <begin position="167"/>
        <end position="215"/>
    </location>
</feature>
<dbReference type="GO" id="GO:0031267">
    <property type="term" value="F:small GTPase binding"/>
    <property type="evidence" value="ECO:0007669"/>
    <property type="project" value="TreeGrafter"/>
</dbReference>
<dbReference type="GO" id="GO:0015031">
    <property type="term" value="P:protein transport"/>
    <property type="evidence" value="ECO:0007669"/>
    <property type="project" value="UniProtKB-KW"/>
</dbReference>
<dbReference type="GO" id="GO:0051959">
    <property type="term" value="F:dynein light intermediate chain binding"/>
    <property type="evidence" value="ECO:0007669"/>
    <property type="project" value="TreeGrafter"/>
</dbReference>
<name>A0A1I8G1R5_9PLAT</name>
<dbReference type="Pfam" id="PF11461">
    <property type="entry name" value="RILP"/>
    <property type="match status" value="1"/>
</dbReference>
<dbReference type="Pfam" id="PF09744">
    <property type="entry name" value="RH1"/>
    <property type="match status" value="1"/>
</dbReference>
<dbReference type="Gene3D" id="6.10.230.10">
    <property type="match status" value="1"/>
</dbReference>
<dbReference type="CDD" id="cd14445">
    <property type="entry name" value="RILP-like"/>
    <property type="match status" value="1"/>
</dbReference>
<dbReference type="GO" id="GO:0005737">
    <property type="term" value="C:cytoplasm"/>
    <property type="evidence" value="ECO:0007669"/>
    <property type="project" value="TreeGrafter"/>
</dbReference>
<evidence type="ECO:0000313" key="8">
    <source>
        <dbReference type="Proteomes" id="UP000095280"/>
    </source>
</evidence>
<dbReference type="InterPro" id="IPR034743">
    <property type="entry name" value="RH1"/>
</dbReference>
<feature type="domain" description="RH2" evidence="7">
    <location>
        <begin position="291"/>
        <end position="373"/>
    </location>
</feature>
<evidence type="ECO:0000256" key="5">
    <source>
        <dbReference type="SAM" id="MobiDB-lite"/>
    </source>
</evidence>
<dbReference type="AlphaFoldDB" id="A0A1I8G1R5"/>
<keyword evidence="8" id="KW-1185">Reference proteome</keyword>
<keyword evidence="3 4" id="KW-0175">Coiled coil</keyword>
<dbReference type="GO" id="GO:0046983">
    <property type="term" value="F:protein dimerization activity"/>
    <property type="evidence" value="ECO:0007669"/>
    <property type="project" value="InterPro"/>
</dbReference>
<evidence type="ECO:0000256" key="3">
    <source>
        <dbReference type="ARBA" id="ARBA00023054"/>
    </source>
</evidence>
<organism evidence="8 9">
    <name type="scientific">Macrostomum lignano</name>
    <dbReference type="NCBI Taxonomy" id="282301"/>
    <lineage>
        <taxon>Eukaryota</taxon>
        <taxon>Metazoa</taxon>
        <taxon>Spiralia</taxon>
        <taxon>Lophotrochozoa</taxon>
        <taxon>Platyhelminthes</taxon>
        <taxon>Rhabditophora</taxon>
        <taxon>Macrostomorpha</taxon>
        <taxon>Macrostomida</taxon>
        <taxon>Macrostomidae</taxon>
        <taxon>Macrostomum</taxon>
    </lineage>
</organism>
<dbReference type="PANTHER" id="PTHR21502">
    <property type="entry name" value="ZINC FINGER PROTEIN DZIP1"/>
    <property type="match status" value="1"/>
</dbReference>
<dbReference type="WBParaSite" id="maker-uti_cns_0000524-snap-gene-0.2-mRNA-1">
    <property type="protein sequence ID" value="maker-uti_cns_0000524-snap-gene-0.2-mRNA-1"/>
    <property type="gene ID" value="maker-uti_cns_0000524-snap-gene-0.2"/>
</dbReference>
<dbReference type="Gene3D" id="1.20.58.1770">
    <property type="match status" value="1"/>
</dbReference>